<dbReference type="PROSITE" id="PS00671">
    <property type="entry name" value="D_2_HYDROXYACID_DH_3"/>
    <property type="match status" value="1"/>
</dbReference>
<keyword evidence="2" id="KW-0028">Amino-acid biosynthesis</keyword>
<sequence>MKRKILYAQDMAELGKNLVKEAGFEIVMAPSEDPEVMKELIRDCEAVVSKTFFLSEDILKEGKKLQVVAKHGVGIDNVVDLATATKLGLYVVNTPLANSDSVAEKTIAGILAFSQKIVKQHLATKALDFESQNCGGMHEIKGKTIGIIGLGNIGQRVAKIAAMGFSMKVIGYDPFVNAEKLPDYIEYTEDINRIYKEADFVTLHLGATPQTIGMMGKEQFDMMKETAVFVNIARGALVVEPELAEALKTGKIAGAVLDVYSTEPMLPDNPLLGLDNILFSPHCAALTDEAGSNMSRDAARGMVEVLTGKKPTWCMNYDAVNQVRENLGK</sequence>
<dbReference type="PANTHER" id="PTHR42789">
    <property type="entry name" value="D-ISOMER SPECIFIC 2-HYDROXYACID DEHYDROGENASE FAMILY PROTEIN (AFU_ORTHOLOGUE AFUA_6G10090)"/>
    <property type="match status" value="1"/>
</dbReference>
<dbReference type="InterPro" id="IPR006140">
    <property type="entry name" value="D-isomer_DH_NAD-bd"/>
</dbReference>
<dbReference type="PANTHER" id="PTHR42789:SF1">
    <property type="entry name" value="D-ISOMER SPECIFIC 2-HYDROXYACID DEHYDROGENASE FAMILY PROTEIN (AFU_ORTHOLOGUE AFUA_6G10090)"/>
    <property type="match status" value="1"/>
</dbReference>
<dbReference type="InterPro" id="IPR006139">
    <property type="entry name" value="D-isomer_2_OHA_DH_cat_dom"/>
</dbReference>
<accession>A0ABT2TWR5</accession>
<dbReference type="InterPro" id="IPR036291">
    <property type="entry name" value="NAD(P)-bd_dom_sf"/>
</dbReference>
<evidence type="ECO:0000256" key="1">
    <source>
        <dbReference type="ARBA" id="ARBA00005854"/>
    </source>
</evidence>
<dbReference type="InterPro" id="IPR050857">
    <property type="entry name" value="D-2-hydroxyacid_DH"/>
</dbReference>
<protein>
    <submittedName>
        <fullName evidence="8">Hydroxyacid dehydrogenase</fullName>
    </submittedName>
</protein>
<reference evidence="8 9" key="1">
    <citation type="journal article" date="2021" name="ISME Commun">
        <title>Automated analysis of genomic sequences facilitates high-throughput and comprehensive description of bacteria.</title>
        <authorList>
            <person name="Hitch T.C.A."/>
        </authorList>
    </citation>
    <scope>NUCLEOTIDE SEQUENCE [LARGE SCALE GENOMIC DNA]</scope>
    <source>
        <strain evidence="8 9">Sanger_23</strain>
    </source>
</reference>
<comment type="similarity">
    <text evidence="1 5">Belongs to the D-isomer specific 2-hydroxyacid dehydrogenase family.</text>
</comment>
<dbReference type="Pfam" id="PF00389">
    <property type="entry name" value="2-Hacid_dh"/>
    <property type="match status" value="1"/>
</dbReference>
<evidence type="ECO:0000256" key="5">
    <source>
        <dbReference type="RuleBase" id="RU003719"/>
    </source>
</evidence>
<evidence type="ECO:0000313" key="8">
    <source>
        <dbReference type="EMBL" id="MCU6766665.1"/>
    </source>
</evidence>
<dbReference type="RefSeq" id="WP_158422476.1">
    <property type="nucleotide sequence ID" value="NZ_JAOQJL010000036.1"/>
</dbReference>
<dbReference type="PROSITE" id="PS00065">
    <property type="entry name" value="D_2_HYDROXYACID_DH_1"/>
    <property type="match status" value="1"/>
</dbReference>
<dbReference type="CDD" id="cd12173">
    <property type="entry name" value="PGDH_4"/>
    <property type="match status" value="1"/>
</dbReference>
<proteinExistence type="inferred from homology"/>
<evidence type="ECO:0000259" key="6">
    <source>
        <dbReference type="Pfam" id="PF00389"/>
    </source>
</evidence>
<dbReference type="Gene3D" id="3.40.50.720">
    <property type="entry name" value="NAD(P)-binding Rossmann-like Domain"/>
    <property type="match status" value="2"/>
</dbReference>
<dbReference type="EMBL" id="JAOQJL010000036">
    <property type="protein sequence ID" value="MCU6766665.1"/>
    <property type="molecule type" value="Genomic_DNA"/>
</dbReference>
<comment type="caution">
    <text evidence="8">The sequence shown here is derived from an EMBL/GenBank/DDBJ whole genome shotgun (WGS) entry which is preliminary data.</text>
</comment>
<evidence type="ECO:0000256" key="2">
    <source>
        <dbReference type="ARBA" id="ARBA00022605"/>
    </source>
</evidence>
<gene>
    <name evidence="8" type="ORF">OCV61_14855</name>
</gene>
<feature type="domain" description="D-isomer specific 2-hydroxyacid dehydrogenase catalytic" evidence="6">
    <location>
        <begin position="10"/>
        <end position="316"/>
    </location>
</feature>
<dbReference type="InterPro" id="IPR029752">
    <property type="entry name" value="D-isomer_DH_CS1"/>
</dbReference>
<dbReference type="Pfam" id="PF02826">
    <property type="entry name" value="2-Hacid_dh_C"/>
    <property type="match status" value="1"/>
</dbReference>
<dbReference type="SUPFAM" id="SSF51735">
    <property type="entry name" value="NAD(P)-binding Rossmann-fold domains"/>
    <property type="match status" value="1"/>
</dbReference>
<dbReference type="InterPro" id="IPR029753">
    <property type="entry name" value="D-isomer_DH_CS"/>
</dbReference>
<dbReference type="SUPFAM" id="SSF52283">
    <property type="entry name" value="Formate/glycerate dehydrogenase catalytic domain-like"/>
    <property type="match status" value="1"/>
</dbReference>
<evidence type="ECO:0000256" key="3">
    <source>
        <dbReference type="ARBA" id="ARBA00023002"/>
    </source>
</evidence>
<feature type="domain" description="D-isomer specific 2-hydroxyacid dehydrogenase NAD-binding" evidence="7">
    <location>
        <begin position="108"/>
        <end position="284"/>
    </location>
</feature>
<keyword evidence="4" id="KW-0520">NAD</keyword>
<keyword evidence="9" id="KW-1185">Reference proteome</keyword>
<keyword evidence="3 5" id="KW-0560">Oxidoreductase</keyword>
<evidence type="ECO:0000313" key="9">
    <source>
        <dbReference type="Proteomes" id="UP001652409"/>
    </source>
</evidence>
<organism evidence="8 9">
    <name type="scientific">Blautia ammoniilytica</name>
    <dbReference type="NCBI Taxonomy" id="2981782"/>
    <lineage>
        <taxon>Bacteria</taxon>
        <taxon>Bacillati</taxon>
        <taxon>Bacillota</taxon>
        <taxon>Clostridia</taxon>
        <taxon>Lachnospirales</taxon>
        <taxon>Lachnospiraceae</taxon>
        <taxon>Blautia</taxon>
    </lineage>
</organism>
<evidence type="ECO:0000259" key="7">
    <source>
        <dbReference type="Pfam" id="PF02826"/>
    </source>
</evidence>
<evidence type="ECO:0000256" key="4">
    <source>
        <dbReference type="ARBA" id="ARBA00023027"/>
    </source>
</evidence>
<dbReference type="Proteomes" id="UP001652409">
    <property type="component" value="Unassembled WGS sequence"/>
</dbReference>
<name>A0ABT2TWR5_9FIRM</name>